<dbReference type="GO" id="GO:0035539">
    <property type="term" value="F:8-oxo-7,8-dihydrodeoxyguanosine triphosphate pyrophosphatase activity"/>
    <property type="evidence" value="ECO:0007669"/>
    <property type="project" value="TreeGrafter"/>
</dbReference>
<dbReference type="Gene3D" id="3.90.79.10">
    <property type="entry name" value="Nucleoside Triphosphate Pyrophosphohydrolase"/>
    <property type="match status" value="1"/>
</dbReference>
<feature type="compositionally biased region" description="Basic and acidic residues" evidence="2">
    <location>
        <begin position="18"/>
        <end position="65"/>
    </location>
</feature>
<feature type="region of interest" description="Disordered" evidence="2">
    <location>
        <begin position="1"/>
        <end position="118"/>
    </location>
</feature>
<protein>
    <recommendedName>
        <fullName evidence="3">Nudix hydrolase domain-containing protein</fullName>
    </recommendedName>
</protein>
<dbReference type="PROSITE" id="PS51462">
    <property type="entry name" value="NUDIX"/>
    <property type="match status" value="1"/>
</dbReference>
<feature type="domain" description="Nudix hydrolase" evidence="3">
    <location>
        <begin position="119"/>
        <end position="269"/>
    </location>
</feature>
<dbReference type="GO" id="GO:0005829">
    <property type="term" value="C:cytosol"/>
    <property type="evidence" value="ECO:0007669"/>
    <property type="project" value="TreeGrafter"/>
</dbReference>
<dbReference type="PANTHER" id="PTHR16099:SF5">
    <property type="entry name" value="NUCLEOTIDE TRIPHOSPHATE DIPHOSPHATASE NUDT15"/>
    <property type="match status" value="1"/>
</dbReference>
<feature type="compositionally biased region" description="Polar residues" evidence="2">
    <location>
        <begin position="102"/>
        <end position="117"/>
    </location>
</feature>
<keyword evidence="1" id="KW-0378">Hydrolase</keyword>
<dbReference type="GO" id="GO:0006203">
    <property type="term" value="P:dGTP catabolic process"/>
    <property type="evidence" value="ECO:0007669"/>
    <property type="project" value="TreeGrafter"/>
</dbReference>
<sequence>MSDNESVSSHGSYVDYLRTLEGRNQEAKRAAREKRQEEAAKLDQVRAHRREAAEQRMKARADAKAEQTQSHLKNSKDAQPSVAEAAKNGKMSDLKEKEEKSPNLNVAPQPRNPSNTGPCVRVGVAAMLRRNGRLCIGTRLASHGRGLQALPGGHLEMGESVIECALREVEEETGLVMQNPVLGPVTNDIWRAEKASDGSAASVSPQPELEGGVVKHYVTFFVIGDSPEGEGEAVAMEPDKCQGWEWRTWDAIKSHPRNTVFLPILSLIDQWPGFDPFSPASLGAIDSWKMAP</sequence>
<feature type="compositionally biased region" description="Basic and acidic residues" evidence="2">
    <location>
        <begin position="90"/>
        <end position="101"/>
    </location>
</feature>
<organism evidence="4">
    <name type="scientific">Chromera velia CCMP2878</name>
    <dbReference type="NCBI Taxonomy" id="1169474"/>
    <lineage>
        <taxon>Eukaryota</taxon>
        <taxon>Sar</taxon>
        <taxon>Alveolata</taxon>
        <taxon>Colpodellida</taxon>
        <taxon>Chromeraceae</taxon>
        <taxon>Chromera</taxon>
    </lineage>
</organism>
<dbReference type="Pfam" id="PF00293">
    <property type="entry name" value="NUDIX"/>
    <property type="match status" value="1"/>
</dbReference>
<dbReference type="InterPro" id="IPR000086">
    <property type="entry name" value="NUDIX_hydrolase_dom"/>
</dbReference>
<dbReference type="InterPro" id="IPR015797">
    <property type="entry name" value="NUDIX_hydrolase-like_dom_sf"/>
</dbReference>
<gene>
    <name evidence="4" type="ORF">Cvel_12037</name>
</gene>
<evidence type="ECO:0000259" key="3">
    <source>
        <dbReference type="PROSITE" id="PS51462"/>
    </source>
</evidence>
<dbReference type="InterPro" id="IPR020084">
    <property type="entry name" value="NUDIX_hydrolase_CS"/>
</dbReference>
<dbReference type="SUPFAM" id="SSF55811">
    <property type="entry name" value="Nudix"/>
    <property type="match status" value="1"/>
</dbReference>
<dbReference type="PANTHER" id="PTHR16099">
    <property type="entry name" value="8-OXO-DGTP DIPHOSPHATES NUDT15"/>
    <property type="match status" value="1"/>
</dbReference>
<evidence type="ECO:0000256" key="2">
    <source>
        <dbReference type="SAM" id="MobiDB-lite"/>
    </source>
</evidence>
<evidence type="ECO:0000313" key="4">
    <source>
        <dbReference type="EMBL" id="CEM53530.1"/>
    </source>
</evidence>
<dbReference type="PROSITE" id="PS00893">
    <property type="entry name" value="NUDIX_BOX"/>
    <property type="match status" value="1"/>
</dbReference>
<reference evidence="4" key="1">
    <citation type="submission" date="2014-11" db="EMBL/GenBank/DDBJ databases">
        <authorList>
            <person name="Otto D Thomas"/>
            <person name="Naeem Raeece"/>
        </authorList>
    </citation>
    <scope>NUCLEOTIDE SEQUENCE</scope>
</reference>
<dbReference type="CDD" id="cd04678">
    <property type="entry name" value="NUDIX_MTH2_Nudt15"/>
    <property type="match status" value="1"/>
</dbReference>
<feature type="compositionally biased region" description="Polar residues" evidence="2">
    <location>
        <begin position="1"/>
        <end position="11"/>
    </location>
</feature>
<evidence type="ECO:0000256" key="1">
    <source>
        <dbReference type="ARBA" id="ARBA00022801"/>
    </source>
</evidence>
<dbReference type="VEuPathDB" id="CryptoDB:Cvel_12037"/>
<dbReference type="EMBL" id="CDMZ01005703">
    <property type="protein sequence ID" value="CEM53530.1"/>
    <property type="molecule type" value="Genomic_DNA"/>
</dbReference>
<name>A0A0G4I8R8_9ALVE</name>
<accession>A0A0G4I8R8</accession>
<dbReference type="AlphaFoldDB" id="A0A0G4I8R8"/>
<proteinExistence type="predicted"/>